<reference evidence="2 3" key="1">
    <citation type="submission" date="2020-08" db="EMBL/GenBank/DDBJ databases">
        <title>Novel species isolated from subtropical streams in China.</title>
        <authorList>
            <person name="Lu H."/>
        </authorList>
    </citation>
    <scope>NUCLEOTIDE SEQUENCE [LARGE SCALE GENOMIC DNA]</scope>
    <source>
        <strain evidence="2 3">CY18W</strain>
    </source>
</reference>
<sequence length="654" mass="73667">MIEIVQNVNSSGLSTIALLKAQIDAGSDHLGMFMPLAMDVLPKIKSDHFSVADVQDLILKEHGIKVPQQTITSLLRRAISKGNLRRESGRYWKTSTEYNSAENIVSDKAAISIEQNRLAEQLLKHAALRGLVLENTDAALDALIDFIKRAHVSLLLNEPIQPNNFTHKDDILAGIVAEFVSTIVANDLALSIVLKRMLEGLVLYHAAFSNNVNPNQKTFKNLTVVFDSTLVRQAIGYEGDAANILMRETIDVLKTVGAECIVFDKTIEEIHRILAMYQEKLATQNGRSSLKQVPMARHFLTKRYTPGDVVQMAALLETDIKSIGLRIRTLPSRVPAYTYNESALALRFANQIRQDEQEPRVVHDVDCVAGVLILRKGKRSMRIEETNAIFATTSPLVIKNGSAWWQDDEHESGIEPIAHIRALANIAWLKRPNLNVDFKLRELISLCAATMRPSQSTWDRFLKHLKVLQDEKRITTDEATSLVISTLSDKLLRDAELQNEGSDEIDASTLNEIVERVSATYRESAEKLIDEQSAVHDKEKELLLLQMKEVIQRADTAEHAADELRRESEFRKERKVRFWARIIRHLVTAVPTILVLLGAIEIFRGHHLPDGLTKYFVGAAILVFLLLEIVGVLRHVTEFGTWVESKVTKILRDY</sequence>
<keyword evidence="1" id="KW-0472">Membrane</keyword>
<organism evidence="2 3">
    <name type="scientific">Undibacterium hunanense</name>
    <dbReference type="NCBI Taxonomy" id="2762292"/>
    <lineage>
        <taxon>Bacteria</taxon>
        <taxon>Pseudomonadati</taxon>
        <taxon>Pseudomonadota</taxon>
        <taxon>Betaproteobacteria</taxon>
        <taxon>Burkholderiales</taxon>
        <taxon>Oxalobacteraceae</taxon>
        <taxon>Undibacterium</taxon>
    </lineage>
</organism>
<comment type="caution">
    <text evidence="2">The sequence shown here is derived from an EMBL/GenBank/DDBJ whole genome shotgun (WGS) entry which is preliminary data.</text>
</comment>
<keyword evidence="1" id="KW-1133">Transmembrane helix</keyword>
<dbReference type="EMBL" id="JACOGF010000013">
    <property type="protein sequence ID" value="MBC3920049.1"/>
    <property type="molecule type" value="Genomic_DNA"/>
</dbReference>
<keyword evidence="3" id="KW-1185">Reference proteome</keyword>
<evidence type="ECO:0000313" key="2">
    <source>
        <dbReference type="EMBL" id="MBC3920049.1"/>
    </source>
</evidence>
<evidence type="ECO:0000313" key="3">
    <source>
        <dbReference type="Proteomes" id="UP000650424"/>
    </source>
</evidence>
<name>A0ABR6ZW89_9BURK</name>
<proteinExistence type="predicted"/>
<dbReference type="Proteomes" id="UP000650424">
    <property type="component" value="Unassembled WGS sequence"/>
</dbReference>
<dbReference type="RefSeq" id="WP_186949315.1">
    <property type="nucleotide sequence ID" value="NZ_JACOGF010000013.1"/>
</dbReference>
<gene>
    <name evidence="2" type="ORF">H8L32_21455</name>
</gene>
<evidence type="ECO:0000256" key="1">
    <source>
        <dbReference type="SAM" id="Phobius"/>
    </source>
</evidence>
<feature type="transmembrane region" description="Helical" evidence="1">
    <location>
        <begin position="615"/>
        <end position="636"/>
    </location>
</feature>
<protein>
    <submittedName>
        <fullName evidence="2">Uncharacterized protein</fullName>
    </submittedName>
</protein>
<feature type="transmembrane region" description="Helical" evidence="1">
    <location>
        <begin position="582"/>
        <end position="603"/>
    </location>
</feature>
<accession>A0ABR6ZW89</accession>
<keyword evidence="1" id="KW-0812">Transmembrane</keyword>